<accession>A0A2D6LQI7</accession>
<evidence type="ECO:0000313" key="11">
    <source>
        <dbReference type="Proteomes" id="UP000226712"/>
    </source>
</evidence>
<evidence type="ECO:0000313" key="10">
    <source>
        <dbReference type="EMBL" id="MAG18441.1"/>
    </source>
</evidence>
<evidence type="ECO:0000256" key="4">
    <source>
        <dbReference type="ARBA" id="ARBA00022679"/>
    </source>
</evidence>
<comment type="catalytic activity">
    <reaction evidence="8">
        <text>dTTP + alpha-D-glucose 1-phosphate + H(+) = dTDP-alpha-D-glucose + diphosphate</text>
        <dbReference type="Rhea" id="RHEA:15225"/>
        <dbReference type="ChEBI" id="CHEBI:15378"/>
        <dbReference type="ChEBI" id="CHEBI:33019"/>
        <dbReference type="ChEBI" id="CHEBI:37568"/>
        <dbReference type="ChEBI" id="CHEBI:57477"/>
        <dbReference type="ChEBI" id="CHEBI:58601"/>
        <dbReference type="EC" id="2.7.7.24"/>
    </reaction>
</comment>
<gene>
    <name evidence="10" type="ORF">CL944_03140</name>
</gene>
<keyword evidence="5" id="KW-0548">Nucleotidyltransferase</keyword>
<keyword evidence="10" id="KW-0167">Capsid protein</keyword>
<dbReference type="EMBL" id="NZBD01000018">
    <property type="protein sequence ID" value="MAG18441.1"/>
    <property type="molecule type" value="Genomic_DNA"/>
</dbReference>
<dbReference type="PANTHER" id="PTHR43532">
    <property type="entry name" value="GLUCOSE-1-PHOSPHATE THYMIDYLYLTRANSFERASE"/>
    <property type="match status" value="1"/>
</dbReference>
<evidence type="ECO:0000256" key="7">
    <source>
        <dbReference type="ARBA" id="ARBA00022842"/>
    </source>
</evidence>
<evidence type="ECO:0000256" key="1">
    <source>
        <dbReference type="ARBA" id="ARBA00001946"/>
    </source>
</evidence>
<dbReference type="InterPro" id="IPR005835">
    <property type="entry name" value="NTP_transferase_dom"/>
</dbReference>
<organism evidence="10 11">
    <name type="scientific">Candidatus Iainarchaeum sp</name>
    <dbReference type="NCBI Taxonomy" id="3101447"/>
    <lineage>
        <taxon>Archaea</taxon>
        <taxon>Candidatus Iainarchaeota</taxon>
        <taxon>Candidatus Iainarchaeia</taxon>
        <taxon>Candidatus Iainarchaeales</taxon>
        <taxon>Candidatus Iainarchaeaceae</taxon>
        <taxon>Candidatus Iainarchaeum</taxon>
    </lineage>
</organism>
<evidence type="ECO:0000256" key="6">
    <source>
        <dbReference type="ARBA" id="ARBA00022723"/>
    </source>
</evidence>
<protein>
    <recommendedName>
        <fullName evidence="3">glucose-1-phosphate thymidylyltransferase</fullName>
        <ecNumber evidence="3">2.7.7.24</ecNumber>
    </recommendedName>
</protein>
<dbReference type="InterPro" id="IPR029044">
    <property type="entry name" value="Nucleotide-diphossugar_trans"/>
</dbReference>
<proteinExistence type="inferred from homology"/>
<dbReference type="Gene3D" id="3.90.550.10">
    <property type="entry name" value="Spore Coat Polysaccharide Biosynthesis Protein SpsA, Chain A"/>
    <property type="match status" value="1"/>
</dbReference>
<comment type="similarity">
    <text evidence="2">Belongs to the glucose-1-phosphate thymidylyltransferase family.</text>
</comment>
<dbReference type="PANTHER" id="PTHR43532:SF1">
    <property type="entry name" value="GLUCOSE-1-PHOSPHATE THYMIDYLYLTRANSFERASE 1"/>
    <property type="match status" value="1"/>
</dbReference>
<feature type="domain" description="Nucleotidyl transferase" evidence="9">
    <location>
        <begin position="2"/>
        <end position="236"/>
    </location>
</feature>
<keyword evidence="10" id="KW-0946">Virion</keyword>
<dbReference type="GO" id="GO:0008879">
    <property type="term" value="F:glucose-1-phosphate thymidylyltransferase activity"/>
    <property type="evidence" value="ECO:0007669"/>
    <property type="project" value="UniProtKB-EC"/>
</dbReference>
<reference evidence="11" key="1">
    <citation type="submission" date="2017-09" db="EMBL/GenBank/DDBJ databases">
        <title>The Reconstruction of 2,631 Draft Metagenome-Assembled Genomes from the Global Oceans.</title>
        <authorList>
            <person name="Tully B.J."/>
            <person name="Graham E.D."/>
            <person name="Heidelberg J.F."/>
        </authorList>
    </citation>
    <scope>NUCLEOTIDE SEQUENCE [LARGE SCALE GENOMIC DNA]</scope>
</reference>
<keyword evidence="4" id="KW-0808">Transferase</keyword>
<name>A0A2D6LQI7_9ARCH</name>
<evidence type="ECO:0000256" key="8">
    <source>
        <dbReference type="ARBA" id="ARBA00049336"/>
    </source>
</evidence>
<dbReference type="Pfam" id="PF00483">
    <property type="entry name" value="NTP_transferase"/>
    <property type="match status" value="1"/>
</dbReference>
<dbReference type="InterPro" id="IPR005907">
    <property type="entry name" value="G1P_thy_trans_s"/>
</dbReference>
<keyword evidence="6" id="KW-0479">Metal-binding</keyword>
<dbReference type="EC" id="2.7.7.24" evidence="3"/>
<evidence type="ECO:0000256" key="3">
    <source>
        <dbReference type="ARBA" id="ARBA00012461"/>
    </source>
</evidence>
<dbReference type="GO" id="GO:0046872">
    <property type="term" value="F:metal ion binding"/>
    <property type="evidence" value="ECO:0007669"/>
    <property type="project" value="UniProtKB-KW"/>
</dbReference>
<evidence type="ECO:0000259" key="9">
    <source>
        <dbReference type="Pfam" id="PF00483"/>
    </source>
</evidence>
<dbReference type="AlphaFoldDB" id="A0A2D6LQI7"/>
<sequence length="239" mass="26345">MKGIILAGGTGSRLLPLTKTSNKHLLPIYDKPMIYYPIQTLKDAGIKDILVITGTHHAGAIFALLGSGKDFGVNFTFRVQDEAGGLPQAIGLAKEFVGNDKFVSINGDNILFEKIKPFVEEFEKGNEKSRILIYKTTKEEASKAGVAVLDGDKVTEVVEKPKDPPTNWVAIGVYMYTPQVFELIKGLKPSARGELEISDLHNFYIKDGSLKASKLKEEWLDAGSFDELLRVNKFVGENK</sequence>
<evidence type="ECO:0000256" key="2">
    <source>
        <dbReference type="ARBA" id="ARBA00010480"/>
    </source>
</evidence>
<keyword evidence="7" id="KW-0460">Magnesium</keyword>
<dbReference type="Proteomes" id="UP000226712">
    <property type="component" value="Unassembled WGS sequence"/>
</dbReference>
<dbReference type="SUPFAM" id="SSF53448">
    <property type="entry name" value="Nucleotide-diphospho-sugar transferases"/>
    <property type="match status" value="1"/>
</dbReference>
<comment type="cofactor">
    <cofactor evidence="1">
        <name>Mg(2+)</name>
        <dbReference type="ChEBI" id="CHEBI:18420"/>
    </cofactor>
</comment>
<comment type="caution">
    <text evidence="10">The sequence shown here is derived from an EMBL/GenBank/DDBJ whole genome shotgun (WGS) entry which is preliminary data.</text>
</comment>
<evidence type="ECO:0000256" key="5">
    <source>
        <dbReference type="ARBA" id="ARBA00022695"/>
    </source>
</evidence>